<proteinExistence type="predicted"/>
<dbReference type="Proteomes" id="UP000321922">
    <property type="component" value="Unassembled WGS sequence"/>
</dbReference>
<dbReference type="RefSeq" id="WP_039981271.1">
    <property type="nucleotide sequence ID" value="NZ_BAOJ01000055.1"/>
</dbReference>
<protein>
    <recommendedName>
        <fullName evidence="3">EscI/YscI/HrpB family type III secretion system inner rod protein</fullName>
    </recommendedName>
</protein>
<organism evidence="1 2">
    <name type="scientific">Vibrio sagamiensis NBRC 104589</name>
    <dbReference type="NCBI Taxonomy" id="1219064"/>
    <lineage>
        <taxon>Bacteria</taxon>
        <taxon>Pseudomonadati</taxon>
        <taxon>Pseudomonadota</taxon>
        <taxon>Gammaproteobacteria</taxon>
        <taxon>Vibrionales</taxon>
        <taxon>Vibrionaceae</taxon>
        <taxon>Vibrio</taxon>
    </lineage>
</organism>
<comment type="caution">
    <text evidence="1">The sequence shown here is derived from an EMBL/GenBank/DDBJ whole genome shotgun (WGS) entry which is preliminary data.</text>
</comment>
<reference evidence="1 2" key="1">
    <citation type="submission" date="2019-07" db="EMBL/GenBank/DDBJ databases">
        <title>Whole genome shotgun sequence of Vibrio sagamiensis NBRC 104589.</title>
        <authorList>
            <person name="Hosoyama A."/>
            <person name="Uohara A."/>
            <person name="Ohji S."/>
            <person name="Ichikawa N."/>
        </authorList>
    </citation>
    <scope>NUCLEOTIDE SEQUENCE [LARGE SCALE GENOMIC DNA]</scope>
    <source>
        <strain evidence="1 2">NBRC 104589</strain>
    </source>
</reference>
<accession>A0A511QIQ6</accession>
<dbReference type="EMBL" id="BJXJ01000042">
    <property type="protein sequence ID" value="GEM77149.1"/>
    <property type="molecule type" value="Genomic_DNA"/>
</dbReference>
<gene>
    <name evidence="1" type="ORF">VSA01S_32610</name>
</gene>
<keyword evidence="2" id="KW-1185">Reference proteome</keyword>
<name>A0A511QIQ6_9VIBR</name>
<dbReference type="AlphaFoldDB" id="A0A511QIQ6"/>
<evidence type="ECO:0000313" key="1">
    <source>
        <dbReference type="EMBL" id="GEM77149.1"/>
    </source>
</evidence>
<sequence>MPTLKIEQIQPSIMEETFNNVGEGFQEVLDNLERINSRQAISAGDSLAIQQSLFHYNMYQETVTKIASKSANAINEVMKAQ</sequence>
<dbReference type="OrthoDB" id="6456049at2"/>
<evidence type="ECO:0008006" key="3">
    <source>
        <dbReference type="Google" id="ProtNLM"/>
    </source>
</evidence>
<evidence type="ECO:0000313" key="2">
    <source>
        <dbReference type="Proteomes" id="UP000321922"/>
    </source>
</evidence>